<evidence type="ECO:0000256" key="8">
    <source>
        <dbReference type="ARBA" id="ARBA00022840"/>
    </source>
</evidence>
<dbReference type="InterPro" id="IPR011761">
    <property type="entry name" value="ATP-grasp"/>
</dbReference>
<dbReference type="Pfam" id="PF02844">
    <property type="entry name" value="GARS_N"/>
    <property type="match status" value="1"/>
</dbReference>
<dbReference type="InterPro" id="IPR011054">
    <property type="entry name" value="Rudment_hybrid_motif"/>
</dbReference>
<evidence type="ECO:0000256" key="10">
    <source>
        <dbReference type="ARBA" id="ARBA00038345"/>
    </source>
</evidence>
<dbReference type="PROSITE" id="PS00184">
    <property type="entry name" value="GARS"/>
    <property type="match status" value="1"/>
</dbReference>
<dbReference type="SMART" id="SM01209">
    <property type="entry name" value="GARS_A"/>
    <property type="match status" value="1"/>
</dbReference>
<dbReference type="SUPFAM" id="SSF51246">
    <property type="entry name" value="Rudiment single hybrid motif"/>
    <property type="match status" value="1"/>
</dbReference>
<keyword evidence="9" id="KW-0464">Manganese</keyword>
<evidence type="ECO:0000256" key="6">
    <source>
        <dbReference type="ARBA" id="ARBA00022741"/>
    </source>
</evidence>
<feature type="domain" description="ATP-grasp" evidence="14">
    <location>
        <begin position="109"/>
        <end position="311"/>
    </location>
</feature>
<dbReference type="SMART" id="SM01210">
    <property type="entry name" value="GARS_C"/>
    <property type="match status" value="1"/>
</dbReference>
<dbReference type="RefSeq" id="WP_084098933.1">
    <property type="nucleotide sequence ID" value="NZ_FWXK01000004.1"/>
</dbReference>
<organism evidence="15 16">
    <name type="scientific">Aerococcus suis</name>
    <dbReference type="NCBI Taxonomy" id="371602"/>
    <lineage>
        <taxon>Bacteria</taxon>
        <taxon>Bacillati</taxon>
        <taxon>Bacillota</taxon>
        <taxon>Bacilli</taxon>
        <taxon>Lactobacillales</taxon>
        <taxon>Aerococcaceae</taxon>
        <taxon>Aerococcus</taxon>
    </lineage>
</organism>
<comment type="cofactor">
    <cofactor evidence="2">
        <name>Mg(2+)</name>
        <dbReference type="ChEBI" id="CHEBI:18420"/>
    </cofactor>
</comment>
<dbReference type="AlphaFoldDB" id="A0A1W1YS40"/>
<dbReference type="InterPro" id="IPR016185">
    <property type="entry name" value="PreATP-grasp_dom_sf"/>
</dbReference>
<dbReference type="InterPro" id="IPR013815">
    <property type="entry name" value="ATP_grasp_subdomain_1"/>
</dbReference>
<dbReference type="UniPathway" id="UPA00074">
    <property type="reaction ID" value="UER00125"/>
</dbReference>
<dbReference type="SUPFAM" id="SSF52440">
    <property type="entry name" value="PreATP-grasp domain"/>
    <property type="match status" value="1"/>
</dbReference>
<dbReference type="OrthoDB" id="9807240at2"/>
<dbReference type="GO" id="GO:0046872">
    <property type="term" value="F:metal ion binding"/>
    <property type="evidence" value="ECO:0007669"/>
    <property type="project" value="InterPro"/>
</dbReference>
<evidence type="ECO:0000256" key="11">
    <source>
        <dbReference type="ARBA" id="ARBA00042242"/>
    </source>
</evidence>
<dbReference type="PROSITE" id="PS50975">
    <property type="entry name" value="ATP_GRASP"/>
    <property type="match status" value="1"/>
</dbReference>
<evidence type="ECO:0000256" key="7">
    <source>
        <dbReference type="ARBA" id="ARBA00022755"/>
    </source>
</evidence>
<dbReference type="InterPro" id="IPR020560">
    <property type="entry name" value="PRibGlycinamide_synth_C-dom"/>
</dbReference>
<dbReference type="Pfam" id="PF02843">
    <property type="entry name" value="GARS_C"/>
    <property type="match status" value="1"/>
</dbReference>
<dbReference type="Gene3D" id="3.30.1490.20">
    <property type="entry name" value="ATP-grasp fold, A domain"/>
    <property type="match status" value="1"/>
</dbReference>
<dbReference type="PANTHER" id="PTHR43472">
    <property type="entry name" value="PHOSPHORIBOSYLAMINE--GLYCINE LIGASE"/>
    <property type="match status" value="1"/>
</dbReference>
<comment type="pathway">
    <text evidence="3">Purine metabolism; IMP biosynthesis via de novo pathway; N(1)-(5-phospho-D-ribosyl)glycinamide from 5-phospho-alpha-D-ribose 1-diphosphate: step 2/2.</text>
</comment>
<keyword evidence="5 15" id="KW-0436">Ligase</keyword>
<evidence type="ECO:0000313" key="15">
    <source>
        <dbReference type="EMBL" id="SMC38641.1"/>
    </source>
</evidence>
<name>A0A1W1YS40_9LACT</name>
<evidence type="ECO:0000256" key="9">
    <source>
        <dbReference type="ARBA" id="ARBA00023211"/>
    </source>
</evidence>
<accession>A0A1W1YS40</accession>
<evidence type="ECO:0000256" key="3">
    <source>
        <dbReference type="ARBA" id="ARBA00005174"/>
    </source>
</evidence>
<evidence type="ECO:0000256" key="13">
    <source>
        <dbReference type="PROSITE-ProRule" id="PRU00409"/>
    </source>
</evidence>
<dbReference type="STRING" id="371602.SAMN04487984_0856"/>
<evidence type="ECO:0000256" key="1">
    <source>
        <dbReference type="ARBA" id="ARBA00001936"/>
    </source>
</evidence>
<proteinExistence type="inferred from homology"/>
<keyword evidence="7" id="KW-0658">Purine biosynthesis</keyword>
<keyword evidence="8 13" id="KW-0067">ATP-binding</keyword>
<dbReference type="EMBL" id="FWXK01000004">
    <property type="protein sequence ID" value="SMC38641.1"/>
    <property type="molecule type" value="Genomic_DNA"/>
</dbReference>
<dbReference type="GO" id="GO:0006189">
    <property type="term" value="P:'de novo' IMP biosynthetic process"/>
    <property type="evidence" value="ECO:0007669"/>
    <property type="project" value="UniProtKB-UniPathway"/>
</dbReference>
<dbReference type="GO" id="GO:0004637">
    <property type="term" value="F:phosphoribosylamine-glycine ligase activity"/>
    <property type="evidence" value="ECO:0007669"/>
    <property type="project" value="UniProtKB-EC"/>
</dbReference>
<evidence type="ECO:0000313" key="16">
    <source>
        <dbReference type="Proteomes" id="UP000243884"/>
    </source>
</evidence>
<dbReference type="PANTHER" id="PTHR43472:SF1">
    <property type="entry name" value="PHOSPHORIBOSYLAMINE--GLYCINE LIGASE, CHLOROPLASTIC"/>
    <property type="match status" value="1"/>
</dbReference>
<dbReference type="Gene3D" id="3.30.470.20">
    <property type="entry name" value="ATP-grasp fold, B domain"/>
    <property type="match status" value="1"/>
</dbReference>
<dbReference type="SUPFAM" id="SSF56059">
    <property type="entry name" value="Glutathione synthetase ATP-binding domain-like"/>
    <property type="match status" value="1"/>
</dbReference>
<sequence>MKKVLVIGKGGREHALAYHLKQSPEQPEVYCAPGNVMMAADGIQCIDIAETDSEALASFCLDHDIDWSIVGGEAPLNVGMVDEFQKQQLKIIGPTKAAAQLESSKSFAKDIMSQCGVLTADSTVFNDYRSALAYTQSHSFPTVIKKDGLAAGKGVTIATDQAMAQATLQDIYHDDAEATVVIEEYLEGEELSIFTLVGEDTVIHAGVAQDYKRAYDHGVGPNTGGMGAITPVPNVNDELVVSAYEKIIYPVLDQMKANGTPFTGVLYSGLMRTKKGLAVIEFNTRFGDPETQVIMHHMNSSLFAALDAIVNNQSYTVSFEEGYSLGVVVAAEGYPHTPKKGFELGQLISDSGIKVYGAGISGNQTTGYQAAGGRLFMPVVQSQTLSDANRKVCHWIDELAIPHTFHRTDIGQ</sequence>
<comment type="cofactor">
    <cofactor evidence="1">
        <name>Mn(2+)</name>
        <dbReference type="ChEBI" id="CHEBI:29035"/>
    </cofactor>
</comment>
<dbReference type="Gene3D" id="3.90.600.10">
    <property type="entry name" value="Phosphoribosylglycinamide synthetase, C-terminal domain"/>
    <property type="match status" value="1"/>
</dbReference>
<dbReference type="Pfam" id="PF01071">
    <property type="entry name" value="GARS_A"/>
    <property type="match status" value="1"/>
</dbReference>
<evidence type="ECO:0000256" key="2">
    <source>
        <dbReference type="ARBA" id="ARBA00001946"/>
    </source>
</evidence>
<comment type="similarity">
    <text evidence="10">Belongs to the GARS family.</text>
</comment>
<evidence type="ECO:0000259" key="14">
    <source>
        <dbReference type="PROSITE" id="PS50975"/>
    </source>
</evidence>
<evidence type="ECO:0000256" key="5">
    <source>
        <dbReference type="ARBA" id="ARBA00022598"/>
    </source>
</evidence>
<dbReference type="NCBIfam" id="TIGR00877">
    <property type="entry name" value="purD"/>
    <property type="match status" value="1"/>
</dbReference>
<dbReference type="Gene3D" id="3.40.50.20">
    <property type="match status" value="1"/>
</dbReference>
<dbReference type="GO" id="GO:0005524">
    <property type="term" value="F:ATP binding"/>
    <property type="evidence" value="ECO:0007669"/>
    <property type="project" value="UniProtKB-UniRule"/>
</dbReference>
<evidence type="ECO:0000256" key="12">
    <source>
        <dbReference type="ARBA" id="ARBA00042864"/>
    </source>
</evidence>
<gene>
    <name evidence="15" type="ORF">SAMN04487984_0856</name>
</gene>
<dbReference type="InterPro" id="IPR020562">
    <property type="entry name" value="PRibGlycinamide_synth_N"/>
</dbReference>
<reference evidence="16" key="1">
    <citation type="submission" date="2017-04" db="EMBL/GenBank/DDBJ databases">
        <authorList>
            <person name="Varghese N."/>
            <person name="Submissions S."/>
        </authorList>
    </citation>
    <scope>NUCLEOTIDE SEQUENCE [LARGE SCALE GENOMIC DNA]</scope>
    <source>
        <strain evidence="16">DSM 21500</strain>
    </source>
</reference>
<dbReference type="Proteomes" id="UP000243884">
    <property type="component" value="Unassembled WGS sequence"/>
</dbReference>
<dbReference type="InterPro" id="IPR020561">
    <property type="entry name" value="PRibGlycinamid_synth_ATP-grasp"/>
</dbReference>
<dbReference type="EC" id="6.3.4.13" evidence="4"/>
<dbReference type="GO" id="GO:0009113">
    <property type="term" value="P:purine nucleobase biosynthetic process"/>
    <property type="evidence" value="ECO:0007669"/>
    <property type="project" value="InterPro"/>
</dbReference>
<dbReference type="InterPro" id="IPR020559">
    <property type="entry name" value="PRibGlycinamide_synth_CS"/>
</dbReference>
<keyword evidence="6 13" id="KW-0547">Nucleotide-binding</keyword>
<protein>
    <recommendedName>
        <fullName evidence="4">phosphoribosylamine--glycine ligase</fullName>
        <ecNumber evidence="4">6.3.4.13</ecNumber>
    </recommendedName>
    <alternativeName>
        <fullName evidence="11">Glycinamide ribonucleotide synthetase</fullName>
    </alternativeName>
    <alternativeName>
        <fullName evidence="12">Phosphoribosylglycinamide synthetase</fullName>
    </alternativeName>
</protein>
<evidence type="ECO:0000256" key="4">
    <source>
        <dbReference type="ARBA" id="ARBA00013255"/>
    </source>
</evidence>
<keyword evidence="16" id="KW-1185">Reference proteome</keyword>
<dbReference type="InterPro" id="IPR000115">
    <property type="entry name" value="PRibGlycinamide_synth"/>
</dbReference>
<dbReference type="InterPro" id="IPR037123">
    <property type="entry name" value="PRibGlycinamide_synth_C_sf"/>
</dbReference>